<name>E6VGI3_RHOPX</name>
<protein>
    <submittedName>
        <fullName evidence="2">Uncharacterized protein</fullName>
    </submittedName>
</protein>
<evidence type="ECO:0000313" key="2">
    <source>
        <dbReference type="EMBL" id="ADU44123.1"/>
    </source>
</evidence>
<feature type="compositionally biased region" description="Pro residues" evidence="1">
    <location>
        <begin position="58"/>
        <end position="69"/>
    </location>
</feature>
<feature type="region of interest" description="Disordered" evidence="1">
    <location>
        <begin position="32"/>
        <end position="77"/>
    </location>
</feature>
<dbReference type="KEGG" id="rpx:Rpdx1_2532"/>
<sequence length="720" mass="74903">MPTLNIEGRKVKVDDSFLALPPEEQNAAVEEIARSLGGGEAQAAPASAPAPAVEAPTAPTPAVPAPAPAAAPDAPEPSTLRRIREAINAPTRILENGILLGLGDRARAGMDAIIGAGSYGDNLKREQAQTEAFERDSPVAALASGLVGGAVAPIGALGAASKGADLVTKSLLAAGAGGAIGGLQGGLSSKDWTNIPQTAKDVAVGGALGGGIGLALPGAGQAIGAGVRSIADVLRGRAEGMSRAATGHLTRAIEADGGLPAIRGKLDDLGPDAMLLDAGQSLKGMAQGANLLAPEARAMTSARLQARDEATNTRIRGDVDRILGPGEDAATATKNILDYRSKVDGINYPRVLEAAPKVKIAPLLTELDEAIAQSVDLEKKALTNLRQMLVREQTMPRIDPWTRKQAVDGRGQLAFDKIYESQDDATVLHKAKVALDSLIEHQAPALGVPQGALQNQQNALKHFRYLLNDALEQQVRGYAKANAVSSRLARRADAVKTGTGYLGDQKTTPSPGRFLDEFEQLEAGERIALNKGSRAEIERLIGTRANNLLGLRDALRGEGSWNAQKLAIVHGDDAAQDLLGTVDRNALFRESFNDIVRNSQTAQRLSAKEALEPATFKPGDIVGPTSTGVGMLASLLKLGGTKALNAATGERTLQRTAELARILSEQGGERDKAIAAIADAMRRRGQNGRVSRGAVDASLLAAASGANSLADVQRRKQSAR</sequence>
<dbReference type="HOGENOM" id="CLU_403706_0_0_5"/>
<evidence type="ECO:0000256" key="1">
    <source>
        <dbReference type="SAM" id="MobiDB-lite"/>
    </source>
</evidence>
<dbReference type="eggNOG" id="ENOG502Z7K4">
    <property type="taxonomic scope" value="Bacteria"/>
</dbReference>
<dbReference type="EMBL" id="CP002418">
    <property type="protein sequence ID" value="ADU44123.1"/>
    <property type="molecule type" value="Genomic_DNA"/>
</dbReference>
<evidence type="ECO:0000313" key="3">
    <source>
        <dbReference type="Proteomes" id="UP000001402"/>
    </source>
</evidence>
<dbReference type="AlphaFoldDB" id="E6VGI3"/>
<dbReference type="Proteomes" id="UP000001402">
    <property type="component" value="Chromosome"/>
</dbReference>
<gene>
    <name evidence="2" type="ordered locus">Rpdx1_2532</name>
</gene>
<organism evidence="2 3">
    <name type="scientific">Rhodopseudomonas palustris (strain DX-1)</name>
    <dbReference type="NCBI Taxonomy" id="652103"/>
    <lineage>
        <taxon>Bacteria</taxon>
        <taxon>Pseudomonadati</taxon>
        <taxon>Pseudomonadota</taxon>
        <taxon>Alphaproteobacteria</taxon>
        <taxon>Hyphomicrobiales</taxon>
        <taxon>Nitrobacteraceae</taxon>
        <taxon>Rhodopseudomonas</taxon>
    </lineage>
</organism>
<feature type="compositionally biased region" description="Low complexity" evidence="1">
    <location>
        <begin position="43"/>
        <end position="57"/>
    </location>
</feature>
<dbReference type="STRING" id="652103.Rpdx1_2532"/>
<accession>E6VGI3</accession>
<proteinExistence type="predicted"/>
<reference evidence="2" key="1">
    <citation type="submission" date="2010-12" db="EMBL/GenBank/DDBJ databases">
        <title>Complete sequence of Rhodopseudomonas palustris DX-1.</title>
        <authorList>
            <consortium name="US DOE Joint Genome Institute"/>
            <person name="Lucas S."/>
            <person name="Copeland A."/>
            <person name="Lapidus A."/>
            <person name="Cheng J.-F."/>
            <person name="Goodwin L."/>
            <person name="Pitluck S."/>
            <person name="Misra M."/>
            <person name="Chertkov O."/>
            <person name="Detter J.C."/>
            <person name="Han C."/>
            <person name="Tapia R."/>
            <person name="Land M."/>
            <person name="Hauser L."/>
            <person name="Kyrpides N."/>
            <person name="Ivanova N."/>
            <person name="Ovchinnikova G."/>
            <person name="Logan B."/>
            <person name="Oda Y."/>
            <person name="Harwood C."/>
            <person name="Woyke T."/>
        </authorList>
    </citation>
    <scope>NUCLEOTIDE SEQUENCE [LARGE SCALE GENOMIC DNA]</scope>
    <source>
        <strain evidence="2">DX-1</strain>
    </source>
</reference>
<dbReference type="OrthoDB" id="8450344at2"/>
<dbReference type="BioCyc" id="RPAL652103:RPDX1_RS12465-MONOMER"/>